<dbReference type="EMBL" id="WWCW01000217">
    <property type="protein sequence ID" value="MYM91533.1"/>
    <property type="molecule type" value="Genomic_DNA"/>
</dbReference>
<accession>A0A845GA38</accession>
<sequence>MSNFIEKCLLREAKPEDIDDFIELWHQNPGKQPLHEYLGMTRNEYALWIANAAILPTLLNIRSKHQSMDQLLTEFDHQFPTIDKSTSPSGAMALMKWLKVRLA</sequence>
<proteinExistence type="predicted"/>
<dbReference type="Proteomes" id="UP000470302">
    <property type="component" value="Unassembled WGS sequence"/>
</dbReference>
<name>A0A845GA38_9BURK</name>
<dbReference type="RefSeq" id="WP_161100158.1">
    <property type="nucleotide sequence ID" value="NZ_WWCW01000217.1"/>
</dbReference>
<reference evidence="1 2" key="1">
    <citation type="submission" date="2020-01" db="EMBL/GenBank/DDBJ databases">
        <title>Novel species isolated from a subtropical stream in China.</title>
        <authorList>
            <person name="Lu H."/>
        </authorList>
    </citation>
    <scope>NUCLEOTIDE SEQUENCE [LARGE SCALE GENOMIC DNA]</scope>
    <source>
        <strain evidence="1 2">FT82W</strain>
    </source>
</reference>
<evidence type="ECO:0000313" key="1">
    <source>
        <dbReference type="EMBL" id="MYM91533.1"/>
    </source>
</evidence>
<protein>
    <submittedName>
        <fullName evidence="1">Uncharacterized protein</fullName>
    </submittedName>
</protein>
<evidence type="ECO:0000313" key="2">
    <source>
        <dbReference type="Proteomes" id="UP000470302"/>
    </source>
</evidence>
<gene>
    <name evidence="1" type="ORF">GTP91_30695</name>
</gene>
<comment type="caution">
    <text evidence="1">The sequence shown here is derived from an EMBL/GenBank/DDBJ whole genome shotgun (WGS) entry which is preliminary data.</text>
</comment>
<organism evidence="1 2">
    <name type="scientific">Duganella vulcania</name>
    <dbReference type="NCBI Taxonomy" id="2692166"/>
    <lineage>
        <taxon>Bacteria</taxon>
        <taxon>Pseudomonadati</taxon>
        <taxon>Pseudomonadota</taxon>
        <taxon>Betaproteobacteria</taxon>
        <taxon>Burkholderiales</taxon>
        <taxon>Oxalobacteraceae</taxon>
        <taxon>Telluria group</taxon>
        <taxon>Duganella</taxon>
    </lineage>
</organism>
<dbReference type="AlphaFoldDB" id="A0A845GA38"/>